<dbReference type="InterPro" id="IPR001452">
    <property type="entry name" value="SH3_domain"/>
</dbReference>
<keyword evidence="8" id="KW-0547">Nucleotide-binding</keyword>
<dbReference type="InterPro" id="IPR020635">
    <property type="entry name" value="Tyr_kinase_cat_dom"/>
</dbReference>
<evidence type="ECO:0000256" key="8">
    <source>
        <dbReference type="ARBA" id="ARBA00022741"/>
    </source>
</evidence>
<dbReference type="SMART" id="SM00165">
    <property type="entry name" value="UBA"/>
    <property type="match status" value="1"/>
</dbReference>
<keyword evidence="12" id="KW-0829">Tyrosine-protein kinase</keyword>
<dbReference type="PROSITE" id="PS00109">
    <property type="entry name" value="PROTEIN_KINASE_TYR"/>
    <property type="match status" value="1"/>
</dbReference>
<dbReference type="PROSITE" id="PS00107">
    <property type="entry name" value="PROTEIN_KINASE_ATP"/>
    <property type="match status" value="1"/>
</dbReference>
<keyword evidence="3" id="KW-0728">SH3 domain</keyword>
<protein>
    <submittedName>
        <fullName evidence="17">Uncharacterized protein</fullName>
    </submittedName>
</protein>
<dbReference type="FunFam" id="3.30.200.20:FF:000107">
    <property type="entry name" value="Putative activated CDC42 kinase 1"/>
    <property type="match status" value="1"/>
</dbReference>
<evidence type="ECO:0000256" key="10">
    <source>
        <dbReference type="ARBA" id="ARBA00022840"/>
    </source>
</evidence>
<dbReference type="FunFam" id="1.10.510.10:FF:000080">
    <property type="entry name" value="Putative activated CDC42 kinase 1"/>
    <property type="match status" value="1"/>
</dbReference>
<keyword evidence="5" id="KW-0723">Serine/threonine-protein kinase</keyword>
<evidence type="ECO:0000313" key="17">
    <source>
        <dbReference type="EnsemblMetazoa" id="AATE018303-PA.1"/>
    </source>
</evidence>
<dbReference type="GO" id="GO:0046872">
    <property type="term" value="F:metal ion binding"/>
    <property type="evidence" value="ECO:0007669"/>
    <property type="project" value="UniProtKB-KW"/>
</dbReference>
<evidence type="ECO:0000256" key="16">
    <source>
        <dbReference type="SAM" id="MobiDB-lite"/>
    </source>
</evidence>
<comment type="catalytic activity">
    <reaction evidence="14">
        <text>L-threonyl-[protein] + ATP = O-phospho-L-threonyl-[protein] + ADP + H(+)</text>
        <dbReference type="Rhea" id="RHEA:46608"/>
        <dbReference type="Rhea" id="RHEA-COMP:11060"/>
        <dbReference type="Rhea" id="RHEA-COMP:11605"/>
        <dbReference type="ChEBI" id="CHEBI:15378"/>
        <dbReference type="ChEBI" id="CHEBI:30013"/>
        <dbReference type="ChEBI" id="CHEBI:30616"/>
        <dbReference type="ChEBI" id="CHEBI:61977"/>
        <dbReference type="ChEBI" id="CHEBI:456216"/>
        <dbReference type="EC" id="2.7.11.1"/>
    </reaction>
</comment>
<dbReference type="InterPro" id="IPR000719">
    <property type="entry name" value="Prot_kinase_dom"/>
</dbReference>
<dbReference type="InterPro" id="IPR037085">
    <property type="entry name" value="Cdc42-bd-like_dom_sf"/>
</dbReference>
<dbReference type="InterPro" id="IPR001245">
    <property type="entry name" value="Ser-Thr/Tyr_kinase_cat_dom"/>
</dbReference>
<evidence type="ECO:0000256" key="11">
    <source>
        <dbReference type="ARBA" id="ARBA00022842"/>
    </source>
</evidence>
<evidence type="ECO:0000256" key="9">
    <source>
        <dbReference type="ARBA" id="ARBA00022777"/>
    </source>
</evidence>
<dbReference type="PROSITE" id="PS50011">
    <property type="entry name" value="PROTEIN_KINASE_DOM"/>
    <property type="match status" value="1"/>
</dbReference>
<dbReference type="CDD" id="cd14328">
    <property type="entry name" value="UBA_TNK1"/>
    <property type="match status" value="1"/>
</dbReference>
<comment type="similarity">
    <text evidence="15">Belongs to the protein kinase superfamily. Tyr protein kinase family.</text>
</comment>
<dbReference type="InterPro" id="IPR017441">
    <property type="entry name" value="Protein_kinase_ATP_BS"/>
</dbReference>
<keyword evidence="10" id="KW-0067">ATP-binding</keyword>
<dbReference type="InterPro" id="IPR011009">
    <property type="entry name" value="Kinase-like_dom_sf"/>
</dbReference>
<dbReference type="Pfam" id="PF07714">
    <property type="entry name" value="PK_Tyr_Ser-Thr"/>
    <property type="match status" value="1"/>
</dbReference>
<evidence type="ECO:0000256" key="6">
    <source>
        <dbReference type="ARBA" id="ARBA00022679"/>
    </source>
</evidence>
<evidence type="ECO:0000256" key="2">
    <source>
        <dbReference type="ARBA" id="ARBA00004132"/>
    </source>
</evidence>
<dbReference type="Pfam" id="PF09027">
    <property type="entry name" value="GTPase_binding"/>
    <property type="match status" value="1"/>
</dbReference>
<comment type="subcellular location">
    <subcellularLocation>
        <location evidence="2">Cytoplasmic vesicle</location>
        <location evidence="2">Clathrin-coated vesicle</location>
    </subcellularLocation>
</comment>
<dbReference type="GO" id="GO:0002009">
    <property type="term" value="P:morphogenesis of an epithelium"/>
    <property type="evidence" value="ECO:0007669"/>
    <property type="project" value="UniProtKB-ARBA"/>
</dbReference>
<dbReference type="SUPFAM" id="SSF50044">
    <property type="entry name" value="SH3-domain"/>
    <property type="match status" value="1"/>
</dbReference>
<dbReference type="PANTHER" id="PTHR24418">
    <property type="entry name" value="TYROSINE-PROTEIN KINASE"/>
    <property type="match status" value="1"/>
</dbReference>
<dbReference type="InterPro" id="IPR036028">
    <property type="entry name" value="SH3-like_dom_sf"/>
</dbReference>
<keyword evidence="11" id="KW-0460">Magnesium</keyword>
<reference evidence="17" key="1">
    <citation type="submission" date="2022-08" db="UniProtKB">
        <authorList>
            <consortium name="EnsemblMetazoa"/>
        </authorList>
    </citation>
    <scope>IDENTIFICATION</scope>
    <source>
        <strain evidence="17">EBRO</strain>
    </source>
</reference>
<organism evidence="17">
    <name type="scientific">Anopheles atroparvus</name>
    <name type="common">European mosquito</name>
    <dbReference type="NCBI Taxonomy" id="41427"/>
    <lineage>
        <taxon>Eukaryota</taxon>
        <taxon>Metazoa</taxon>
        <taxon>Ecdysozoa</taxon>
        <taxon>Arthropoda</taxon>
        <taxon>Hexapoda</taxon>
        <taxon>Insecta</taxon>
        <taxon>Pterygota</taxon>
        <taxon>Neoptera</taxon>
        <taxon>Endopterygota</taxon>
        <taxon>Diptera</taxon>
        <taxon>Nematocera</taxon>
        <taxon>Culicoidea</taxon>
        <taxon>Culicidae</taxon>
        <taxon>Anophelinae</taxon>
        <taxon>Anopheles</taxon>
    </lineage>
</organism>
<feature type="region of interest" description="Disordered" evidence="16">
    <location>
        <begin position="695"/>
        <end position="721"/>
    </location>
</feature>
<dbReference type="InterPro" id="IPR015940">
    <property type="entry name" value="UBA"/>
</dbReference>
<comment type="cofactor">
    <cofactor evidence="1">
        <name>Mg(2+)</name>
        <dbReference type="ChEBI" id="CHEBI:18420"/>
    </cofactor>
</comment>
<dbReference type="Pfam" id="PF22931">
    <property type="entry name" value="SAM_TNK"/>
    <property type="match status" value="1"/>
</dbReference>
<dbReference type="CDD" id="cd09539">
    <property type="entry name" value="SAM_TNK-like"/>
    <property type="match status" value="1"/>
</dbReference>
<accession>A0A182JHQ0</accession>
<dbReference type="Gene3D" id="4.10.680.10">
    <property type="entry name" value="Cdc42-like binding domain"/>
    <property type="match status" value="1"/>
</dbReference>
<dbReference type="GO" id="GO:0004674">
    <property type="term" value="F:protein serine/threonine kinase activity"/>
    <property type="evidence" value="ECO:0007669"/>
    <property type="project" value="UniProtKB-KW"/>
</dbReference>
<evidence type="ECO:0000256" key="1">
    <source>
        <dbReference type="ARBA" id="ARBA00001946"/>
    </source>
</evidence>
<proteinExistence type="inferred from homology"/>
<evidence type="ECO:0000256" key="3">
    <source>
        <dbReference type="ARBA" id="ARBA00022443"/>
    </source>
</evidence>
<dbReference type="PROSITE" id="PS50002">
    <property type="entry name" value="SH3"/>
    <property type="match status" value="1"/>
</dbReference>
<dbReference type="InterPro" id="IPR008266">
    <property type="entry name" value="Tyr_kinase_AS"/>
</dbReference>
<evidence type="ECO:0000256" key="15">
    <source>
        <dbReference type="ARBA" id="ARBA00060742"/>
    </source>
</evidence>
<evidence type="ECO:0000256" key="5">
    <source>
        <dbReference type="ARBA" id="ARBA00022527"/>
    </source>
</evidence>
<dbReference type="PRINTS" id="PR00109">
    <property type="entry name" value="TYRKINASE"/>
</dbReference>
<feature type="region of interest" description="Disordered" evidence="16">
    <location>
        <begin position="444"/>
        <end position="479"/>
    </location>
</feature>
<evidence type="ECO:0000256" key="14">
    <source>
        <dbReference type="ARBA" id="ARBA00047899"/>
    </source>
</evidence>
<keyword evidence="6" id="KW-0808">Transferase</keyword>
<dbReference type="EnsemblMetazoa" id="AATE018303-RA">
    <property type="protein sequence ID" value="AATE018303-PA.1"/>
    <property type="gene ID" value="AATE018303"/>
</dbReference>
<keyword evidence="9" id="KW-0418">Kinase</keyword>
<dbReference type="GO" id="GO:0005524">
    <property type="term" value="F:ATP binding"/>
    <property type="evidence" value="ECO:0007669"/>
    <property type="project" value="UniProtKB-UniRule"/>
</dbReference>
<dbReference type="CDD" id="cd05040">
    <property type="entry name" value="PTKc_Ack_like"/>
    <property type="match status" value="1"/>
</dbReference>
<feature type="compositionally biased region" description="Polar residues" evidence="16">
    <location>
        <begin position="444"/>
        <end position="455"/>
    </location>
</feature>
<evidence type="ECO:0000256" key="4">
    <source>
        <dbReference type="ARBA" id="ARBA00022490"/>
    </source>
</evidence>
<dbReference type="InterPro" id="IPR015116">
    <property type="entry name" value="Cdc42-bd-like"/>
</dbReference>
<evidence type="ECO:0000256" key="7">
    <source>
        <dbReference type="ARBA" id="ARBA00022723"/>
    </source>
</evidence>
<feature type="region of interest" description="Disordered" evidence="16">
    <location>
        <begin position="78"/>
        <end position="105"/>
    </location>
</feature>
<dbReference type="Gene3D" id="3.30.200.20">
    <property type="entry name" value="Phosphorylase Kinase, domain 1"/>
    <property type="match status" value="1"/>
</dbReference>
<dbReference type="GO" id="GO:0004713">
    <property type="term" value="F:protein tyrosine kinase activity"/>
    <property type="evidence" value="ECO:0007669"/>
    <property type="project" value="UniProtKB-KW"/>
</dbReference>
<dbReference type="AlphaFoldDB" id="A0A182JHQ0"/>
<dbReference type="SMART" id="SM00219">
    <property type="entry name" value="TyrKc"/>
    <property type="match status" value="1"/>
</dbReference>
<name>A0A182JHQ0_ANOAO</name>
<dbReference type="InterPro" id="IPR050198">
    <property type="entry name" value="Non-receptor_tyrosine_kinases"/>
</dbReference>
<dbReference type="InterPro" id="IPR049587">
    <property type="entry name" value="TNK-like_SAM"/>
</dbReference>
<evidence type="ECO:0000256" key="13">
    <source>
        <dbReference type="ARBA" id="ARBA00023329"/>
    </source>
</evidence>
<feature type="region of interest" description="Disordered" evidence="16">
    <location>
        <begin position="531"/>
        <end position="564"/>
    </location>
</feature>
<keyword evidence="13" id="KW-0968">Cytoplasmic vesicle</keyword>
<feature type="compositionally biased region" description="Low complexity" evidence="16">
    <location>
        <begin position="712"/>
        <end position="721"/>
    </location>
</feature>
<dbReference type="SUPFAM" id="SSF56112">
    <property type="entry name" value="Protein kinase-like (PK-like)"/>
    <property type="match status" value="1"/>
</dbReference>
<keyword evidence="4" id="KW-0963">Cytoplasm</keyword>
<sequence>MADPDTAWLEELLQDVQLEQFLPRIRDELQVTRLAHFDYVHVDDLEKIGLGKPGIRRLLEAVKKRKAQQWRRNILSKLIGGGKQQPPKKTSHNAGAGGGGGGQSEEPSALALTCLIHEKDVTLSVKLGDGSFGVVRRGEWHAPGNHMVPVAVKVLKADTLAQPGVIEDFFKEVQAMHAMNHPNLIRLHGVVLSQPMMMVTELAVNGSLLDLLRKQCKHTPLPMIWNWSVQIATGMAYLESKRFLHRDLACRNVLLATGNKIKIGDFGLMRALPQQEDCYVMTEHKKVPFPWCAPESLRYRQFSHASDTWMFAVTLWEMFTFGEDPWVGLNGSQILRKIDREGERLHHPDACPPDVYQLMLQCWDKTPSERPTFAAIKEFLTGVPPPIYRAVTNYNAENRLAVQQGDTIVIIDDRPELQFIKGQNQRTFDIGTFPSNVAVDARKSTGTVGSSSSAISRPLHDSFRHTGHGTPFGASWGNPSSLELGEEMKMRNKTKDMVNADRRGKCISEQYVKERKSNASKQFSYNKLVNENHQKKQHPQQQSNAKDAKNRPLRPPQPQLSTSTEGILIDLSSPNDDSTFSGGAGSGSLTPAGSFASIHRQVASILDEPIDIPTEGDEQYVQLHEQQHQQQQKQHHQLQMVPVSSVSILYQSTAAVASTTATVGVGKLVPPPYQMPPKYSNTYGIVQETASYLPSAQSEPDPFAPQESIVTSDYESGPSSSVSSRELMASIKRQQTIEQPPSVHVSANASLSSSIYGNVRGSVSNINASYGRVGGTTDLDELTSSMLATLNGGTSPGKDRSLNEPHNDSLEVNLSSSTANGMVSPYGGSAMGLDMAAPKKLDKSFLAELEKDIYKHEPAPGSSMNSSVAYAARNSAKDVSHSKYDTTVNLAMSQIYANQANSIALAASLQQQLTLSPKKQNVLQQPASSSSGGDTNSVVQQLWMERNAAYGSVGDQLYGNVQQQPQASPQKMHNFVALSNRPTTTMLPHGSAVDTPVSLPYGSTVDLSGPNIYNSVYNGSIASDVYQTVGGDLYDVVAPTPASMYERVPSVQQQQQQQQQQQIYNNVHQGQPIMSSAIYDEVSNDLGDLRPIRPAPSAPLSAQQIQRRLDRLAQQDQLVTNLMQELGDEANEEEARNSLSAVSWDHTLAVRHFKIERLCRLGLANRTRCEEALQKTGWSIQLAASILLEI</sequence>
<dbReference type="STRING" id="41427.A0A182JHQ0"/>
<evidence type="ECO:0000256" key="12">
    <source>
        <dbReference type="ARBA" id="ARBA00023137"/>
    </source>
</evidence>
<dbReference type="PROSITE" id="PS50030">
    <property type="entry name" value="UBA"/>
    <property type="match status" value="1"/>
</dbReference>
<dbReference type="InterPro" id="IPR055175">
    <property type="entry name" value="ACK/TNK-like_SAM"/>
</dbReference>
<dbReference type="VEuPathDB" id="VectorBase:AATE018303"/>
<dbReference type="Gene3D" id="1.10.510.10">
    <property type="entry name" value="Transferase(Phosphotransferase) domain 1"/>
    <property type="match status" value="1"/>
</dbReference>
<keyword evidence="7" id="KW-0479">Metal-binding</keyword>
<dbReference type="GO" id="GO:0030136">
    <property type="term" value="C:clathrin-coated vesicle"/>
    <property type="evidence" value="ECO:0007669"/>
    <property type="project" value="UniProtKB-SubCell"/>
</dbReference>